<dbReference type="RefSeq" id="WP_092695114.1">
    <property type="nucleotide sequence ID" value="NZ_FOGU01000009.1"/>
</dbReference>
<dbReference type="GO" id="GO:0030170">
    <property type="term" value="F:pyridoxal phosphate binding"/>
    <property type="evidence" value="ECO:0007669"/>
    <property type="project" value="InterPro"/>
</dbReference>
<dbReference type="SUPFAM" id="SSF53383">
    <property type="entry name" value="PLP-dependent transferases"/>
    <property type="match status" value="1"/>
</dbReference>
<name>A0A1H9W680_9RHOB</name>
<keyword evidence="2" id="KW-0663">Pyridoxal phosphate</keyword>
<dbReference type="OrthoDB" id="9799304at2"/>
<evidence type="ECO:0000256" key="3">
    <source>
        <dbReference type="RuleBase" id="RU000481"/>
    </source>
</evidence>
<dbReference type="Pfam" id="PF00155">
    <property type="entry name" value="Aminotran_1_2"/>
    <property type="match status" value="1"/>
</dbReference>
<comment type="similarity">
    <text evidence="3">Belongs to the class-I pyridoxal-phosphate-dependent aminotransferase family.</text>
</comment>
<proteinExistence type="inferred from homology"/>
<dbReference type="InterPro" id="IPR004839">
    <property type="entry name" value="Aminotransferase_I/II_large"/>
</dbReference>
<protein>
    <recommendedName>
        <fullName evidence="3">Aminotransferase</fullName>
        <ecNumber evidence="3">2.6.1.-</ecNumber>
    </recommendedName>
</protein>
<dbReference type="AlphaFoldDB" id="A0A1H9W680"/>
<accession>A0A1H9W680</accession>
<evidence type="ECO:0000256" key="1">
    <source>
        <dbReference type="ARBA" id="ARBA00001933"/>
    </source>
</evidence>
<dbReference type="Gene3D" id="3.40.640.10">
    <property type="entry name" value="Type I PLP-dependent aspartate aminotransferase-like (Major domain)"/>
    <property type="match status" value="1"/>
</dbReference>
<dbReference type="Gene3D" id="3.90.1150.10">
    <property type="entry name" value="Aspartate Aminotransferase, domain 1"/>
    <property type="match status" value="1"/>
</dbReference>
<feature type="domain" description="Aminotransferase class I/classII large" evidence="4">
    <location>
        <begin position="149"/>
        <end position="309"/>
    </location>
</feature>
<dbReference type="EMBL" id="FOGU01000009">
    <property type="protein sequence ID" value="SES29294.1"/>
    <property type="molecule type" value="Genomic_DNA"/>
</dbReference>
<evidence type="ECO:0000256" key="2">
    <source>
        <dbReference type="ARBA" id="ARBA00022898"/>
    </source>
</evidence>
<keyword evidence="3" id="KW-0808">Transferase</keyword>
<dbReference type="InterPro" id="IPR015424">
    <property type="entry name" value="PyrdxlP-dep_Trfase"/>
</dbReference>
<gene>
    <name evidence="5" type="ORF">SAMN04490244_109117</name>
</gene>
<evidence type="ECO:0000313" key="5">
    <source>
        <dbReference type="EMBL" id="SES29294.1"/>
    </source>
</evidence>
<dbReference type="PANTHER" id="PTHR42885">
    <property type="entry name" value="HISTIDINOL-PHOSPHATE AMINOTRANSFERASE-RELATED"/>
    <property type="match status" value="1"/>
</dbReference>
<evidence type="ECO:0000259" key="4">
    <source>
        <dbReference type="Pfam" id="PF00155"/>
    </source>
</evidence>
<dbReference type="InterPro" id="IPR004838">
    <property type="entry name" value="NHTrfase_class1_PyrdxlP-BS"/>
</dbReference>
<dbReference type="GO" id="GO:0008483">
    <property type="term" value="F:transaminase activity"/>
    <property type="evidence" value="ECO:0007669"/>
    <property type="project" value="UniProtKB-KW"/>
</dbReference>
<dbReference type="PROSITE" id="PS00105">
    <property type="entry name" value="AA_TRANSFER_CLASS_1"/>
    <property type="match status" value="1"/>
</dbReference>
<dbReference type="Proteomes" id="UP000198885">
    <property type="component" value="Unassembled WGS sequence"/>
</dbReference>
<dbReference type="InterPro" id="IPR015422">
    <property type="entry name" value="PyrdxlP-dep_Trfase_small"/>
</dbReference>
<keyword evidence="6" id="KW-1185">Reference proteome</keyword>
<keyword evidence="3" id="KW-0032">Aminotransferase</keyword>
<dbReference type="EC" id="2.6.1.-" evidence="3"/>
<evidence type="ECO:0000313" key="6">
    <source>
        <dbReference type="Proteomes" id="UP000198885"/>
    </source>
</evidence>
<reference evidence="5 6" key="1">
    <citation type="submission" date="2016-10" db="EMBL/GenBank/DDBJ databases">
        <authorList>
            <person name="de Groot N.N."/>
        </authorList>
    </citation>
    <scope>NUCLEOTIDE SEQUENCE [LARGE SCALE GENOMIC DNA]</scope>
    <source>
        <strain evidence="5 6">DSM 23042</strain>
    </source>
</reference>
<organism evidence="5 6">
    <name type="scientific">Tranquillimonas rosea</name>
    <dbReference type="NCBI Taxonomy" id="641238"/>
    <lineage>
        <taxon>Bacteria</taxon>
        <taxon>Pseudomonadati</taxon>
        <taxon>Pseudomonadota</taxon>
        <taxon>Alphaproteobacteria</taxon>
        <taxon>Rhodobacterales</taxon>
        <taxon>Roseobacteraceae</taxon>
        <taxon>Tranquillimonas</taxon>
    </lineage>
</organism>
<comment type="cofactor">
    <cofactor evidence="1 3">
        <name>pyridoxal 5'-phosphate</name>
        <dbReference type="ChEBI" id="CHEBI:597326"/>
    </cofactor>
</comment>
<dbReference type="STRING" id="641238.SAMN04490244_109117"/>
<sequence length="318" mass="33794">MTPVRDHGGALDDAIARWGGDRDAWLDLSTGINPVPYPVGAVSYTAWETLPDRAATERLTDAARAFWSVPPEAAVIAVPGASAAIARLPALCGTGPVHIPEPTYNEHRAAFEAQGRPVTGDPAAEVHVYVHPNNPDGRLWPDSAIGGRAVTVIDESFCDVRPDNSHVRRAAEDGVVVLKSFGKFWGLAGARLGVVIGDRAVLAPDGRPGLADLLGPWAASGPALEIGARALEDSGWAATTRRRLAEDARRLDGLMTGAGAAVAGGTDLFRLYEVDDAVAWRDRLAAARILGRIFPYSSRWLRLGLPGPDDWDRLEAAL</sequence>
<dbReference type="PANTHER" id="PTHR42885:SF1">
    <property type="entry name" value="THREONINE-PHOSPHATE DECARBOXYLASE"/>
    <property type="match status" value="1"/>
</dbReference>
<dbReference type="InterPro" id="IPR015421">
    <property type="entry name" value="PyrdxlP-dep_Trfase_major"/>
</dbReference>